<organism evidence="1">
    <name type="scientific">Rhizophora mucronata</name>
    <name type="common">Asiatic mangrove</name>
    <dbReference type="NCBI Taxonomy" id="61149"/>
    <lineage>
        <taxon>Eukaryota</taxon>
        <taxon>Viridiplantae</taxon>
        <taxon>Streptophyta</taxon>
        <taxon>Embryophyta</taxon>
        <taxon>Tracheophyta</taxon>
        <taxon>Spermatophyta</taxon>
        <taxon>Magnoliopsida</taxon>
        <taxon>eudicotyledons</taxon>
        <taxon>Gunneridae</taxon>
        <taxon>Pentapetalae</taxon>
        <taxon>rosids</taxon>
        <taxon>fabids</taxon>
        <taxon>Malpighiales</taxon>
        <taxon>Rhizophoraceae</taxon>
        <taxon>Rhizophora</taxon>
    </lineage>
</organism>
<evidence type="ECO:0000313" key="1">
    <source>
        <dbReference type="EMBL" id="MBX65020.1"/>
    </source>
</evidence>
<accession>A0A2P2QDD7</accession>
<dbReference type="AlphaFoldDB" id="A0A2P2QDD7"/>
<name>A0A2P2QDD7_RHIMU</name>
<reference evidence="1" key="1">
    <citation type="submission" date="2018-02" db="EMBL/GenBank/DDBJ databases">
        <title>Rhizophora mucronata_Transcriptome.</title>
        <authorList>
            <person name="Meera S.P."/>
            <person name="Sreeshan A."/>
            <person name="Augustine A."/>
        </authorList>
    </citation>
    <scope>NUCLEOTIDE SEQUENCE</scope>
    <source>
        <tissue evidence="1">Leaf</tissue>
    </source>
</reference>
<sequence length="38" mass="4200">MVCVHFLSHATATRSTKSNNLLSLDHEKMVSSGSYLSF</sequence>
<dbReference type="EMBL" id="GGEC01084536">
    <property type="protein sequence ID" value="MBX65020.1"/>
    <property type="molecule type" value="Transcribed_RNA"/>
</dbReference>
<protein>
    <submittedName>
        <fullName evidence="1">Uncharacterized protein</fullName>
    </submittedName>
</protein>
<proteinExistence type="predicted"/>